<dbReference type="RefSeq" id="WP_336540474.1">
    <property type="nucleotide sequence ID" value="NZ_JBBAYL010000017.1"/>
</dbReference>
<keyword evidence="3" id="KW-1185">Reference proteome</keyword>
<organism evidence="2 3">
    <name type="scientific">Streptomyces brasiliscabiei</name>
    <dbReference type="NCBI Taxonomy" id="2736302"/>
    <lineage>
        <taxon>Bacteria</taxon>
        <taxon>Bacillati</taxon>
        <taxon>Actinomycetota</taxon>
        <taxon>Actinomycetes</taxon>
        <taxon>Kitasatosporales</taxon>
        <taxon>Streptomycetaceae</taxon>
        <taxon>Streptomyces</taxon>
    </lineage>
</organism>
<name>A0ABU8GKV0_9ACTN</name>
<gene>
    <name evidence="2" type="ORF">WB403_32285</name>
</gene>
<evidence type="ECO:0000313" key="2">
    <source>
        <dbReference type="EMBL" id="MEI5613835.1"/>
    </source>
</evidence>
<protein>
    <submittedName>
        <fullName evidence="2">Uncharacterized protein</fullName>
    </submittedName>
</protein>
<sequence>MTAIEYTRNHVTQKELARAYQRLGHTSTAPDWAATLLIDVGLTMSWACPVLHPPELRTEHSNGHSWHVIAEAGELDWPPLRPESEIWPKLLAKDPVPTGEWAEKQARFLGKSIEQMHHDRLRAHYLSSAHIPGPGGNSTASKRNPTDVNFDPIVRDWDATARELAHFLDTHRPPKLTAEQRVMAQGVHLAELEAAVANTKASLGRLMRNAAGDQGDRARRGFKSDMSRWGGVSRPTVDAWLSDDGEGDVPDEVMFSSGTTG</sequence>
<comment type="caution">
    <text evidence="2">The sequence shown here is derived from an EMBL/GenBank/DDBJ whole genome shotgun (WGS) entry which is preliminary data.</text>
</comment>
<accession>A0ABU8GKV0</accession>
<evidence type="ECO:0000256" key="1">
    <source>
        <dbReference type="SAM" id="MobiDB-lite"/>
    </source>
</evidence>
<reference evidence="2 3" key="1">
    <citation type="submission" date="2024-03" db="EMBL/GenBank/DDBJ databases">
        <title>First Report of Pectobacterium brasiliscabiei causing potato scab in china.</title>
        <authorList>
            <person name="Handique U."/>
        </authorList>
    </citation>
    <scope>NUCLEOTIDE SEQUENCE [LARGE SCALE GENOMIC DNA]</scope>
    <source>
        <strain evidence="2 3">ZRIMU1503</strain>
    </source>
</reference>
<dbReference type="EMBL" id="JBBAYM010000025">
    <property type="protein sequence ID" value="MEI5613835.1"/>
    <property type="molecule type" value="Genomic_DNA"/>
</dbReference>
<feature type="region of interest" description="Disordered" evidence="1">
    <location>
        <begin position="241"/>
        <end position="261"/>
    </location>
</feature>
<feature type="compositionally biased region" description="Acidic residues" evidence="1">
    <location>
        <begin position="241"/>
        <end position="251"/>
    </location>
</feature>
<proteinExistence type="predicted"/>
<dbReference type="Proteomes" id="UP001365781">
    <property type="component" value="Unassembled WGS sequence"/>
</dbReference>
<evidence type="ECO:0000313" key="3">
    <source>
        <dbReference type="Proteomes" id="UP001365781"/>
    </source>
</evidence>